<comment type="similarity">
    <text evidence="1">Belongs to the thioesterase family.</text>
</comment>
<evidence type="ECO:0000313" key="3">
    <source>
        <dbReference type="EMBL" id="AVH54684.1"/>
    </source>
</evidence>
<proteinExistence type="inferred from homology"/>
<dbReference type="Proteomes" id="UP000238413">
    <property type="component" value="Chromosome"/>
</dbReference>
<dbReference type="PANTHER" id="PTHR11487:SF0">
    <property type="entry name" value="S-ACYL FATTY ACID SYNTHASE THIOESTERASE, MEDIUM CHAIN"/>
    <property type="match status" value="1"/>
</dbReference>
<dbReference type="InterPro" id="IPR001031">
    <property type="entry name" value="Thioesterase"/>
</dbReference>
<dbReference type="Pfam" id="PF00975">
    <property type="entry name" value="Thioesterase"/>
    <property type="match status" value="1"/>
</dbReference>
<protein>
    <submittedName>
        <fullName evidence="3">Thioesterase</fullName>
    </submittedName>
</protein>
<keyword evidence="4" id="KW-1185">Reference proteome</keyword>
<evidence type="ECO:0000259" key="2">
    <source>
        <dbReference type="Pfam" id="PF00975"/>
    </source>
</evidence>
<dbReference type="InterPro" id="IPR012223">
    <property type="entry name" value="TEII"/>
</dbReference>
<sequence>MFRDLPDHLPDDVSVEAVLLPGRENRIAERPYDRMGPLVEALAEALGPRLDLPYAFFGYSMGAQVSFNLTHALRGRGLPLPMGLFVAASPGPYLQREVPAWNESDDRLVEYLRELGGTAPHVLDDPDLLDLLLPTLRADLTVVATWPYRARPTLPVAVRAFSGAEDGPASPERMGAWRMETHGVFRQSVLPGGHFFINDALPTIAGVITADLMEMLGPPTASTARTGTGRPPHP</sequence>
<evidence type="ECO:0000256" key="1">
    <source>
        <dbReference type="ARBA" id="ARBA00007169"/>
    </source>
</evidence>
<gene>
    <name evidence="3" type="ORF">C4B68_01300</name>
</gene>
<organism evidence="3 4">
    <name type="scientific">Streptomyces dengpaensis</name>
    <dbReference type="NCBI Taxonomy" id="2049881"/>
    <lineage>
        <taxon>Bacteria</taxon>
        <taxon>Bacillati</taxon>
        <taxon>Actinomycetota</taxon>
        <taxon>Actinomycetes</taxon>
        <taxon>Kitasatosporales</taxon>
        <taxon>Streptomycetaceae</taxon>
        <taxon>Streptomyces</taxon>
    </lineage>
</organism>
<feature type="domain" description="Thioesterase" evidence="2">
    <location>
        <begin position="1"/>
        <end position="210"/>
    </location>
</feature>
<accession>A0ABM6SJJ3</accession>
<name>A0ABM6SJJ3_9ACTN</name>
<reference evidence="3 4" key="1">
    <citation type="submission" date="2018-02" db="EMBL/GenBank/DDBJ databases">
        <title>Complete genome sequence of Streptomyces dengpaensis, the producer of angucyclines.</title>
        <authorList>
            <person name="Yumei L."/>
        </authorList>
    </citation>
    <scope>NUCLEOTIDE SEQUENCE [LARGE SCALE GENOMIC DNA]</scope>
    <source>
        <strain evidence="3 4">XZHG99</strain>
    </source>
</reference>
<dbReference type="EMBL" id="CP026652">
    <property type="protein sequence ID" value="AVH54684.1"/>
    <property type="molecule type" value="Genomic_DNA"/>
</dbReference>
<dbReference type="SUPFAM" id="SSF53474">
    <property type="entry name" value="alpha/beta-Hydrolases"/>
    <property type="match status" value="1"/>
</dbReference>
<dbReference type="PANTHER" id="PTHR11487">
    <property type="entry name" value="THIOESTERASE"/>
    <property type="match status" value="1"/>
</dbReference>
<evidence type="ECO:0000313" key="4">
    <source>
        <dbReference type="Proteomes" id="UP000238413"/>
    </source>
</evidence>
<dbReference type="InterPro" id="IPR029058">
    <property type="entry name" value="AB_hydrolase_fold"/>
</dbReference>
<dbReference type="Gene3D" id="3.40.50.1820">
    <property type="entry name" value="alpha/beta hydrolase"/>
    <property type="match status" value="1"/>
</dbReference>